<dbReference type="Pfam" id="PF01480">
    <property type="entry name" value="PWI"/>
    <property type="match status" value="1"/>
</dbReference>
<evidence type="ECO:0000256" key="1">
    <source>
        <dbReference type="SAM" id="Coils"/>
    </source>
</evidence>
<dbReference type="EMBL" id="KI913182">
    <property type="protein sequence ID" value="ETV68727.1"/>
    <property type="molecule type" value="Genomic_DNA"/>
</dbReference>
<feature type="region of interest" description="Disordered" evidence="2">
    <location>
        <begin position="437"/>
        <end position="485"/>
    </location>
</feature>
<evidence type="ECO:0000313" key="4">
    <source>
        <dbReference type="EMBL" id="ETV68727.1"/>
    </source>
</evidence>
<dbReference type="OrthoDB" id="69229at2759"/>
<protein>
    <recommendedName>
        <fullName evidence="3">PWI domain-containing protein</fullName>
    </recommendedName>
</protein>
<feature type="compositionally biased region" description="Basic residues" evidence="2">
    <location>
        <begin position="475"/>
        <end position="485"/>
    </location>
</feature>
<dbReference type="InterPro" id="IPR002483">
    <property type="entry name" value="PWI_dom"/>
</dbReference>
<feature type="compositionally biased region" description="Basic residues" evidence="2">
    <location>
        <begin position="440"/>
        <end position="450"/>
    </location>
</feature>
<name>W4FMI2_APHAT</name>
<dbReference type="VEuPathDB" id="FungiDB:H257_15321"/>
<evidence type="ECO:0000256" key="2">
    <source>
        <dbReference type="SAM" id="MobiDB-lite"/>
    </source>
</evidence>
<feature type="region of interest" description="Disordered" evidence="2">
    <location>
        <begin position="322"/>
        <end position="356"/>
    </location>
</feature>
<organism evidence="4">
    <name type="scientific">Aphanomyces astaci</name>
    <name type="common">Crayfish plague agent</name>
    <dbReference type="NCBI Taxonomy" id="112090"/>
    <lineage>
        <taxon>Eukaryota</taxon>
        <taxon>Sar</taxon>
        <taxon>Stramenopiles</taxon>
        <taxon>Oomycota</taxon>
        <taxon>Saprolegniomycetes</taxon>
        <taxon>Saprolegniales</taxon>
        <taxon>Verrucalvaceae</taxon>
        <taxon>Aphanomyces</taxon>
    </lineage>
</organism>
<sequence length="485" mass="53893">MTIPELEAIDSALEARLAANHRMQSELEEMETRILEFLKETDIALFPAVEDVSCNCIPEHFVPPAALPQHLKRCHGIVTHEGEPSSTQFFYQQPPSVNTARQTTQVPPPTESIPFEPVADPNDHFVDVSFDDDAAGVTDMSTLDDDVAPSLVEPSKSDTNTVVSFKDAVLAIASTPHDLHAHCSSWTSIPAVFSRPDTSTLAASSPIIHTWATSWCYSKANSPNDSATQALVAYIVQLVEHPDYCHPDIMAGELGEFLGASTSRFVLELWAVLTVVLAIDQVCFLPTTTPASFVRELASIQQTRRLALPSLAHASLNTAAPQHGALRTPATAAGNPEKKRKLPSYPRKAGSKRTSPIQVLRQVIANQMEALAHTSGWQVIEQDQPTRSTQDGEKAAAASRQYNYHLRYITNIGLIALYFCRRERLMGVTNPLDVRDWTRPRRRQQQRKRSASRESSREPSKRSRRSATTTPEHHPRQRRHTSPRR</sequence>
<accession>W4FMI2</accession>
<dbReference type="STRING" id="112090.W4FMI2"/>
<proteinExistence type="predicted"/>
<dbReference type="RefSeq" id="XP_009841681.1">
    <property type="nucleotide sequence ID" value="XM_009843379.1"/>
</dbReference>
<dbReference type="GeneID" id="20817317"/>
<feature type="compositionally biased region" description="Basic and acidic residues" evidence="2">
    <location>
        <begin position="451"/>
        <end position="461"/>
    </location>
</feature>
<keyword evidence="1" id="KW-0175">Coiled coil</keyword>
<feature type="domain" description="PWI" evidence="3">
    <location>
        <begin position="229"/>
        <end position="273"/>
    </location>
</feature>
<reference evidence="4" key="1">
    <citation type="submission" date="2013-12" db="EMBL/GenBank/DDBJ databases">
        <title>The Genome Sequence of Aphanomyces astaci APO3.</title>
        <authorList>
            <consortium name="The Broad Institute Genomics Platform"/>
            <person name="Russ C."/>
            <person name="Tyler B."/>
            <person name="van West P."/>
            <person name="Dieguez-Uribeondo J."/>
            <person name="Young S.K."/>
            <person name="Zeng Q."/>
            <person name="Gargeya S."/>
            <person name="Fitzgerald M."/>
            <person name="Abouelleil A."/>
            <person name="Alvarado L."/>
            <person name="Chapman S.B."/>
            <person name="Gainer-Dewar J."/>
            <person name="Goldberg J."/>
            <person name="Griggs A."/>
            <person name="Gujja S."/>
            <person name="Hansen M."/>
            <person name="Howarth C."/>
            <person name="Imamovic A."/>
            <person name="Ireland A."/>
            <person name="Larimer J."/>
            <person name="McCowan C."/>
            <person name="Murphy C."/>
            <person name="Pearson M."/>
            <person name="Poon T.W."/>
            <person name="Priest M."/>
            <person name="Roberts A."/>
            <person name="Saif S."/>
            <person name="Shea T."/>
            <person name="Sykes S."/>
            <person name="Wortman J."/>
            <person name="Nusbaum C."/>
            <person name="Birren B."/>
        </authorList>
    </citation>
    <scope>NUCLEOTIDE SEQUENCE [LARGE SCALE GENOMIC DNA]</scope>
    <source>
        <strain evidence="4">APO3</strain>
    </source>
</reference>
<dbReference type="AlphaFoldDB" id="W4FMI2"/>
<gene>
    <name evidence="4" type="ORF">H257_15321</name>
</gene>
<evidence type="ECO:0000259" key="3">
    <source>
        <dbReference type="Pfam" id="PF01480"/>
    </source>
</evidence>
<feature type="coiled-coil region" evidence="1">
    <location>
        <begin position="13"/>
        <end position="40"/>
    </location>
</feature>